<keyword evidence="1" id="KW-0812">Transmembrane</keyword>
<protein>
    <recommendedName>
        <fullName evidence="4">Transmembrane protein</fullName>
    </recommendedName>
</protein>
<sequence length="133" mass="14558">MAEQFFGRENGRDPLPFNGQGPASGPDLKTWVWAVHILHAATFVTGFTGVAAVIIAYIKRADAAGTIYESHLTYAIRSFWIGIGLSLVALVLCVLLVGFLLFALVGVWWLIRVIRPIIALSENRAINDPTGFF</sequence>
<evidence type="ECO:0008006" key="4">
    <source>
        <dbReference type="Google" id="ProtNLM"/>
    </source>
</evidence>
<dbReference type="OrthoDB" id="5405464at2"/>
<evidence type="ECO:0000313" key="3">
    <source>
        <dbReference type="Proteomes" id="UP000032679"/>
    </source>
</evidence>
<dbReference type="RefSeq" id="WP_048849774.1">
    <property type="nucleotide sequence ID" value="NZ_BALE01000036.1"/>
</dbReference>
<keyword evidence="1" id="KW-1133">Transmembrane helix</keyword>
<evidence type="ECO:0000256" key="1">
    <source>
        <dbReference type="SAM" id="Phobius"/>
    </source>
</evidence>
<dbReference type="STRING" id="1231623.Tasa_036_012"/>
<dbReference type="Proteomes" id="UP000032679">
    <property type="component" value="Unassembled WGS sequence"/>
</dbReference>
<keyword evidence="1" id="KW-0472">Membrane</keyword>
<organism evidence="2 3">
    <name type="scientific">Tanticharoenia sakaeratensis NBRC 103193</name>
    <dbReference type="NCBI Taxonomy" id="1231623"/>
    <lineage>
        <taxon>Bacteria</taxon>
        <taxon>Pseudomonadati</taxon>
        <taxon>Pseudomonadota</taxon>
        <taxon>Alphaproteobacteria</taxon>
        <taxon>Acetobacterales</taxon>
        <taxon>Acetobacteraceae</taxon>
        <taxon>Tanticharoenia</taxon>
    </lineage>
</organism>
<accession>A0A0D6MMU3</accession>
<name>A0A0D6MMU3_9PROT</name>
<keyword evidence="3" id="KW-1185">Reference proteome</keyword>
<dbReference type="EMBL" id="BALE01000036">
    <property type="protein sequence ID" value="GAN54994.1"/>
    <property type="molecule type" value="Genomic_DNA"/>
</dbReference>
<feature type="transmembrane region" description="Helical" evidence="1">
    <location>
        <begin position="79"/>
        <end position="111"/>
    </location>
</feature>
<comment type="caution">
    <text evidence="2">The sequence shown here is derived from an EMBL/GenBank/DDBJ whole genome shotgun (WGS) entry which is preliminary data.</text>
</comment>
<feature type="transmembrane region" description="Helical" evidence="1">
    <location>
        <begin position="31"/>
        <end position="58"/>
    </location>
</feature>
<evidence type="ECO:0000313" key="2">
    <source>
        <dbReference type="EMBL" id="GAN54994.1"/>
    </source>
</evidence>
<proteinExistence type="predicted"/>
<reference evidence="2 3" key="1">
    <citation type="submission" date="2012-10" db="EMBL/GenBank/DDBJ databases">
        <title>Genome sequencing of Tanticharoenia sakaeratensis NBRC 103193.</title>
        <authorList>
            <person name="Azuma Y."/>
            <person name="Hadano H."/>
            <person name="Hirakawa H."/>
            <person name="Matsushita K."/>
        </authorList>
    </citation>
    <scope>NUCLEOTIDE SEQUENCE [LARGE SCALE GENOMIC DNA]</scope>
    <source>
        <strain evidence="2 3">NBRC 103193</strain>
    </source>
</reference>
<dbReference type="AlphaFoldDB" id="A0A0D6MMU3"/>
<gene>
    <name evidence="2" type="ORF">Tasa_036_012</name>
</gene>